<keyword evidence="3" id="KW-1185">Reference proteome</keyword>
<reference evidence="3" key="1">
    <citation type="submission" date="2013-02" db="EMBL/GenBank/DDBJ databases">
        <authorList>
            <person name="Hughes D."/>
        </authorList>
    </citation>
    <scope>NUCLEOTIDE SEQUENCE</scope>
    <source>
        <strain>Durham</strain>
        <strain evidence="3">NC isolate 2 -- Noor lab</strain>
    </source>
</reference>
<dbReference type="AlphaFoldDB" id="T1GX77"/>
<evidence type="ECO:0000313" key="2">
    <source>
        <dbReference type="EnsemblMetazoa" id="MESCA008419-PA"/>
    </source>
</evidence>
<dbReference type="Proteomes" id="UP000015102">
    <property type="component" value="Unassembled WGS sequence"/>
</dbReference>
<organism evidence="2 3">
    <name type="scientific">Megaselia scalaris</name>
    <name type="common">Humpbacked fly</name>
    <name type="synonym">Phora scalaris</name>
    <dbReference type="NCBI Taxonomy" id="36166"/>
    <lineage>
        <taxon>Eukaryota</taxon>
        <taxon>Metazoa</taxon>
        <taxon>Ecdysozoa</taxon>
        <taxon>Arthropoda</taxon>
        <taxon>Hexapoda</taxon>
        <taxon>Insecta</taxon>
        <taxon>Pterygota</taxon>
        <taxon>Neoptera</taxon>
        <taxon>Endopterygota</taxon>
        <taxon>Diptera</taxon>
        <taxon>Brachycera</taxon>
        <taxon>Muscomorpha</taxon>
        <taxon>Platypezoidea</taxon>
        <taxon>Phoridae</taxon>
        <taxon>Megaseliini</taxon>
        <taxon>Megaselia</taxon>
    </lineage>
</organism>
<sequence>MNSFSSPLLAVIAKNILFMTGGVLILILALGIYDEYVF</sequence>
<evidence type="ECO:0000256" key="1">
    <source>
        <dbReference type="SAM" id="Phobius"/>
    </source>
</evidence>
<keyword evidence="1" id="KW-1133">Transmembrane helix</keyword>
<reference evidence="2" key="2">
    <citation type="submission" date="2015-06" db="UniProtKB">
        <authorList>
            <consortium name="EnsemblMetazoa"/>
        </authorList>
    </citation>
    <scope>IDENTIFICATION</scope>
</reference>
<dbReference type="EMBL" id="CAQQ02078847">
    <property type="status" value="NOT_ANNOTATED_CDS"/>
    <property type="molecule type" value="Genomic_DNA"/>
</dbReference>
<feature type="transmembrane region" description="Helical" evidence="1">
    <location>
        <begin position="12"/>
        <end position="33"/>
    </location>
</feature>
<dbReference type="HOGENOM" id="CLU_3338055_0_0_1"/>
<dbReference type="EnsemblMetazoa" id="MESCA008419-RA">
    <property type="protein sequence ID" value="MESCA008419-PA"/>
    <property type="gene ID" value="MESCA008419"/>
</dbReference>
<evidence type="ECO:0000313" key="3">
    <source>
        <dbReference type="Proteomes" id="UP000015102"/>
    </source>
</evidence>
<protein>
    <submittedName>
        <fullName evidence="2">Uncharacterized protein</fullName>
    </submittedName>
</protein>
<accession>T1GX77</accession>
<dbReference type="STRING" id="36166.T1GX77"/>
<proteinExistence type="predicted"/>
<keyword evidence="1" id="KW-0472">Membrane</keyword>
<name>T1GX77_MEGSC</name>
<keyword evidence="1" id="KW-0812">Transmembrane</keyword>